<name>A0A3B0TD98_9ZZZZ</name>
<reference evidence="2" key="1">
    <citation type="submission" date="2018-06" db="EMBL/GenBank/DDBJ databases">
        <authorList>
            <person name="Zhirakovskaya E."/>
        </authorList>
    </citation>
    <scope>NUCLEOTIDE SEQUENCE</scope>
</reference>
<feature type="transmembrane region" description="Helical" evidence="1">
    <location>
        <begin position="71"/>
        <end position="90"/>
    </location>
</feature>
<feature type="transmembrane region" description="Helical" evidence="1">
    <location>
        <begin position="45"/>
        <end position="64"/>
    </location>
</feature>
<protein>
    <recommendedName>
        <fullName evidence="3">DUF4870 domain-containing protein</fullName>
    </recommendedName>
</protein>
<gene>
    <name evidence="2" type="ORF">MNBD_BACTEROID05-987</name>
</gene>
<sequence length="107" mass="11948">MRSKKKQTTPNLSTNVFAIFSYFSFLCIIPLVFKKDNAFVLHHAKQGLILFVGEVAVFIAHIILGMWIYQLGMTILLLLSLVGIITVFQGKCTKLPVIYKAASSITL</sequence>
<evidence type="ECO:0000256" key="1">
    <source>
        <dbReference type="SAM" id="Phobius"/>
    </source>
</evidence>
<keyword evidence="1" id="KW-0812">Transmembrane</keyword>
<evidence type="ECO:0000313" key="2">
    <source>
        <dbReference type="EMBL" id="VAW16465.1"/>
    </source>
</evidence>
<proteinExistence type="predicted"/>
<organism evidence="2">
    <name type="scientific">hydrothermal vent metagenome</name>
    <dbReference type="NCBI Taxonomy" id="652676"/>
    <lineage>
        <taxon>unclassified sequences</taxon>
        <taxon>metagenomes</taxon>
        <taxon>ecological metagenomes</taxon>
    </lineage>
</organism>
<feature type="transmembrane region" description="Helical" evidence="1">
    <location>
        <begin position="12"/>
        <end position="33"/>
    </location>
</feature>
<dbReference type="AlphaFoldDB" id="A0A3B0TD98"/>
<keyword evidence="1" id="KW-0472">Membrane</keyword>
<evidence type="ECO:0008006" key="3">
    <source>
        <dbReference type="Google" id="ProtNLM"/>
    </source>
</evidence>
<dbReference type="EMBL" id="UOEN01000324">
    <property type="protein sequence ID" value="VAW16465.1"/>
    <property type="molecule type" value="Genomic_DNA"/>
</dbReference>
<keyword evidence="1" id="KW-1133">Transmembrane helix</keyword>
<accession>A0A3B0TD98</accession>